<dbReference type="InterPro" id="IPR006015">
    <property type="entry name" value="Universal_stress_UspA"/>
</dbReference>
<dbReference type="OrthoDB" id="9804721at2"/>
<dbReference type="AlphaFoldDB" id="A0A0N1F5E2"/>
<dbReference type="Pfam" id="PF00582">
    <property type="entry name" value="Usp"/>
    <property type="match status" value="1"/>
</dbReference>
<accession>A0A0N1F5E2</accession>
<feature type="domain" description="UspA" evidence="2">
    <location>
        <begin position="157"/>
        <end position="277"/>
    </location>
</feature>
<keyword evidence="4" id="KW-1185">Reference proteome</keyword>
<name>A0A0N1F5E2_9HYPH</name>
<evidence type="ECO:0000313" key="4">
    <source>
        <dbReference type="Proteomes" id="UP000037822"/>
    </source>
</evidence>
<sequence length="279" mass="29859">MLPSIKSVFVAFTEEGRSEHSSALAYAMSLSQQAGAHLTLQAASMRYGVPGSLVGAFGAELINRENRRISELADAFADKARGRADLAGVTCMIETPSLIYANLCDRLLAHARVHDVSILDLEKDPVQRDRGLIEAALFDSGRPVVIVPPGCEQFSAKRILIAWDGGTSAARTVGDAMPFLREADEVEILTVSGEKDLSSSLGGTDLAPHLARHGIKVTVRNVALTQPDVASEIRQAAGAFGADLVVCGAYKHSRLREWLLGGVTQSLLRDSTLPMLMSH</sequence>
<evidence type="ECO:0000313" key="3">
    <source>
        <dbReference type="EMBL" id="KPH79866.1"/>
    </source>
</evidence>
<dbReference type="PANTHER" id="PTHR46268">
    <property type="entry name" value="STRESS RESPONSE PROTEIN NHAX"/>
    <property type="match status" value="1"/>
</dbReference>
<dbReference type="Proteomes" id="UP000037822">
    <property type="component" value="Unassembled WGS sequence"/>
</dbReference>
<dbReference type="EMBL" id="LGSZ01000048">
    <property type="protein sequence ID" value="KPH79866.1"/>
    <property type="molecule type" value="Genomic_DNA"/>
</dbReference>
<evidence type="ECO:0000259" key="2">
    <source>
        <dbReference type="Pfam" id="PF00582"/>
    </source>
</evidence>
<evidence type="ECO:0000256" key="1">
    <source>
        <dbReference type="ARBA" id="ARBA00008791"/>
    </source>
</evidence>
<protein>
    <submittedName>
        <fullName evidence="3">Universal stress protein UspA</fullName>
    </submittedName>
</protein>
<dbReference type="PATRIC" id="fig|1526658.3.peg.427"/>
<dbReference type="InterPro" id="IPR006016">
    <property type="entry name" value="UspA"/>
</dbReference>
<proteinExistence type="inferred from homology"/>
<gene>
    <name evidence="3" type="ORF">AE618_18365</name>
</gene>
<organism evidence="3 4">
    <name type="scientific">Bosea vaviloviae</name>
    <dbReference type="NCBI Taxonomy" id="1526658"/>
    <lineage>
        <taxon>Bacteria</taxon>
        <taxon>Pseudomonadati</taxon>
        <taxon>Pseudomonadota</taxon>
        <taxon>Alphaproteobacteria</taxon>
        <taxon>Hyphomicrobiales</taxon>
        <taxon>Boseaceae</taxon>
        <taxon>Bosea</taxon>
    </lineage>
</organism>
<dbReference type="PANTHER" id="PTHR46268:SF15">
    <property type="entry name" value="UNIVERSAL STRESS PROTEIN HP_0031"/>
    <property type="match status" value="1"/>
</dbReference>
<dbReference type="Gene3D" id="3.40.50.12370">
    <property type="match status" value="1"/>
</dbReference>
<comment type="caution">
    <text evidence="3">The sequence shown here is derived from an EMBL/GenBank/DDBJ whole genome shotgun (WGS) entry which is preliminary data.</text>
</comment>
<dbReference type="CDD" id="cd00293">
    <property type="entry name" value="USP-like"/>
    <property type="match status" value="1"/>
</dbReference>
<reference evidence="3 4" key="1">
    <citation type="submission" date="2015-07" db="EMBL/GenBank/DDBJ databases">
        <title>Whole genome sequencing of Bosea vaviloviae isolated from cave pool.</title>
        <authorList>
            <person name="Tan N.E.H."/>
            <person name="Lee Y.P."/>
            <person name="Gan H.M."/>
            <person name="Barton H."/>
            <person name="Savka M.A."/>
        </authorList>
    </citation>
    <scope>NUCLEOTIDE SEQUENCE [LARGE SCALE GENOMIC DNA]</scope>
    <source>
        <strain evidence="3 4">SD260</strain>
    </source>
</reference>
<comment type="similarity">
    <text evidence="1">Belongs to the universal stress protein A family.</text>
</comment>
<dbReference type="PRINTS" id="PR01438">
    <property type="entry name" value="UNVRSLSTRESS"/>
</dbReference>
<dbReference type="SUPFAM" id="SSF52402">
    <property type="entry name" value="Adenine nucleotide alpha hydrolases-like"/>
    <property type="match status" value="1"/>
</dbReference>